<feature type="compositionally biased region" description="Low complexity" evidence="1">
    <location>
        <begin position="175"/>
        <end position="203"/>
    </location>
</feature>
<reference evidence="2" key="1">
    <citation type="journal article" date="2020" name="Fungal Divers.">
        <title>Resolving the Mortierellaceae phylogeny through synthesis of multi-gene phylogenetics and phylogenomics.</title>
        <authorList>
            <person name="Vandepol N."/>
            <person name="Liber J."/>
            <person name="Desiro A."/>
            <person name="Na H."/>
            <person name="Kennedy M."/>
            <person name="Barry K."/>
            <person name="Grigoriev I.V."/>
            <person name="Miller A.N."/>
            <person name="O'Donnell K."/>
            <person name="Stajich J.E."/>
            <person name="Bonito G."/>
        </authorList>
    </citation>
    <scope>NUCLEOTIDE SEQUENCE</scope>
    <source>
        <strain evidence="2">REB-010B</strain>
    </source>
</reference>
<feature type="compositionally biased region" description="Low complexity" evidence="1">
    <location>
        <begin position="213"/>
        <end position="231"/>
    </location>
</feature>
<feature type="compositionally biased region" description="Basic and acidic residues" evidence="1">
    <location>
        <begin position="43"/>
        <end position="55"/>
    </location>
</feature>
<evidence type="ECO:0000313" key="2">
    <source>
        <dbReference type="EMBL" id="KAG0315204.1"/>
    </source>
</evidence>
<comment type="caution">
    <text evidence="2">The sequence shown here is derived from an EMBL/GenBank/DDBJ whole genome shotgun (WGS) entry which is preliminary data.</text>
</comment>
<sequence>MSRNTQAADDGPSRPNGAFGDSNQIDEDDVLETESVLSSAAGDYEKENHTPKFPDDMTNPFFVGGGTSELKRLNRPPKLDGSTTPTGTGSIIRSRRLALGSISPWRWNTFDEQVSLAALYGANGGKDIGKDIGKTLGKDLGKDLGLFSADGLGSKSGYAISEWIESADHSRNTIPSGDSGGPSSLVPSSSSSSSSSSTLPSKGWQNVGSKTMSSAPAVASSSSTSLPSSGPLPFNKGLVGKLPENHPNSAEAAERKDGSSAVVAKLTETYIQPTTLAFNRRAQQVAGRIYYWKHGNYHLVSEQDKQQWPGEWKFDVYQDPMVHEGPSLIEGSSGSSSSASYTGKGKLTDRQLSGPASKRARVHRESFGGFQEMASNSSGGGGSGGSGGSSVSGSSTIPQQQQHQDMELSGSPGVGHEREVTPPPSPISRVSKKHLQERYDFRERRMLNEPLTPRPRRCGA</sequence>
<feature type="region of interest" description="Disordered" evidence="1">
    <location>
        <begin position="1"/>
        <end position="89"/>
    </location>
</feature>
<keyword evidence="3" id="KW-1185">Reference proteome</keyword>
<evidence type="ECO:0000256" key="1">
    <source>
        <dbReference type="SAM" id="MobiDB-lite"/>
    </source>
</evidence>
<feature type="compositionally biased region" description="Low complexity" evidence="1">
    <location>
        <begin position="325"/>
        <end position="345"/>
    </location>
</feature>
<proteinExistence type="predicted"/>
<dbReference type="Proteomes" id="UP000738325">
    <property type="component" value="Unassembled WGS sequence"/>
</dbReference>
<feature type="compositionally biased region" description="Basic and acidic residues" evidence="1">
    <location>
        <begin position="434"/>
        <end position="447"/>
    </location>
</feature>
<name>A0A9P6UPI0_9FUNG</name>
<organism evidence="2 3">
    <name type="scientific">Dissophora globulifera</name>
    <dbReference type="NCBI Taxonomy" id="979702"/>
    <lineage>
        <taxon>Eukaryota</taxon>
        <taxon>Fungi</taxon>
        <taxon>Fungi incertae sedis</taxon>
        <taxon>Mucoromycota</taxon>
        <taxon>Mortierellomycotina</taxon>
        <taxon>Mortierellomycetes</taxon>
        <taxon>Mortierellales</taxon>
        <taxon>Mortierellaceae</taxon>
        <taxon>Dissophora</taxon>
    </lineage>
</organism>
<feature type="compositionally biased region" description="Gly residues" evidence="1">
    <location>
        <begin position="378"/>
        <end position="390"/>
    </location>
</feature>
<dbReference type="EMBL" id="JAAAIP010000555">
    <property type="protein sequence ID" value="KAG0315204.1"/>
    <property type="molecule type" value="Genomic_DNA"/>
</dbReference>
<protein>
    <submittedName>
        <fullName evidence="2">Uncharacterized protein</fullName>
    </submittedName>
</protein>
<gene>
    <name evidence="2" type="ORF">BGZ99_007612</name>
</gene>
<dbReference type="AlphaFoldDB" id="A0A9P6UPI0"/>
<feature type="region of interest" description="Disordered" evidence="1">
    <location>
        <begin position="325"/>
        <end position="460"/>
    </location>
</feature>
<dbReference type="OrthoDB" id="2448766at2759"/>
<evidence type="ECO:0000313" key="3">
    <source>
        <dbReference type="Proteomes" id="UP000738325"/>
    </source>
</evidence>
<feature type="region of interest" description="Disordered" evidence="1">
    <location>
        <begin position="170"/>
        <end position="259"/>
    </location>
</feature>
<accession>A0A9P6UPI0</accession>